<dbReference type="PANTHER" id="PTHR11046:SF25">
    <property type="match status" value="1"/>
</dbReference>
<protein>
    <submittedName>
        <fullName evidence="3">Uncharacterized protein</fullName>
    </submittedName>
</protein>
<keyword evidence="1" id="KW-0378">Hydrolase</keyword>
<dbReference type="Proteomes" id="UP000887566">
    <property type="component" value="Unplaced"/>
</dbReference>
<sequence>MASEEEETNLRAEGIDMDRLRSGTHTPLFNITFTNCVMLILFDLARESATLLRLWLYRLAGLDPQGADILPRASLWKRITKIVKEARSLQQMGKYAEREVLLKSFFTLPELRISSLPVANIVVAATSAAISSICDAAVAAAEREAIAANAAAANSILNAQKLEAKLGRLKRTLHNTQRQSKRAKLSTSALAKAKCASMQTQRSLRQAVAVAKSLTTQLRSKLMRALRRKCAVCPQKDLKIAQQATSLSQLRENIAEMYDDMRDSDLLIADLNDALAVTEPGTVQAKSGFSYSVNMQECMLRLQALSVSQGAIGPVINTVLNCLLGKQLSNIPSRRTVGRLIPVGLALSQQQVAAIIPNSSNSTLYSDETTKAGTKVNAYVASTEEGEELVLGLRETIDKSALSQLEIFQSVVTDLGDAAPGDNTMHRIVASINNLMSDRAATQVKFNSLFDAWRRDCLPMATRGWNELTVEAREKLSVVNTFFCTLHLLANLADKMEESMEILESAHSNTRVEPESCSVITLIRDIAKMFSQRSASRYGIYKRWMNFLSLKGKEDAPRIESFLGHRFNILFVLAASIFQLRELLLEFCEDFEAGNVTLVPIVTRLRDQFIVGQLKVLGLLDKLVTGPLWRLAESDIHILEMGGEYRALIDWLGANVADPSGFLNGVPPTSPNGWKTVLDSRLSYLIADQDPVVNEHLPIIAKQVLLTCKRYFECTLKDYLPGGKYFEAESGPLRNVTKSVLKTNRFPESVFGLTDYLFRRAPNMTMLTREALVLLLKNKTFAWFDKLSDEEKTAQLKLAKERGTALRRLYLQRKEALMEEQKEQLMMVKEDAVRRRMHALTVQSDLTKQVTVYGLWTNELELEMGLAKLSKPSEKLRALEAQLKYRKSVLQQPADRKLYALSEKGVKHSLEKLRSNLITLLVAMYGTAPSSDCLQLCG</sequence>
<dbReference type="WBParaSite" id="PSAMB.scaffold839size40534.g9032.t1">
    <property type="protein sequence ID" value="PSAMB.scaffold839size40534.g9032.t1"/>
    <property type="gene ID" value="PSAMB.scaffold839size40534.g9032"/>
</dbReference>
<dbReference type="PANTHER" id="PTHR11046">
    <property type="entry name" value="OLIGORIBONUCLEASE, MITOCHONDRIAL"/>
    <property type="match status" value="1"/>
</dbReference>
<name>A0A914XLB7_9BILA</name>
<evidence type="ECO:0000313" key="2">
    <source>
        <dbReference type="Proteomes" id="UP000887566"/>
    </source>
</evidence>
<keyword evidence="2" id="KW-1185">Reference proteome</keyword>
<dbReference type="AlphaFoldDB" id="A0A914XLB7"/>
<organism evidence="2 3">
    <name type="scientific">Plectus sambesii</name>
    <dbReference type="NCBI Taxonomy" id="2011161"/>
    <lineage>
        <taxon>Eukaryota</taxon>
        <taxon>Metazoa</taxon>
        <taxon>Ecdysozoa</taxon>
        <taxon>Nematoda</taxon>
        <taxon>Chromadorea</taxon>
        <taxon>Plectida</taxon>
        <taxon>Plectina</taxon>
        <taxon>Plectoidea</taxon>
        <taxon>Plectidae</taxon>
        <taxon>Plectus</taxon>
    </lineage>
</organism>
<dbReference type="GO" id="GO:0000175">
    <property type="term" value="F:3'-5'-RNA exonuclease activity"/>
    <property type="evidence" value="ECO:0007669"/>
    <property type="project" value="InterPro"/>
</dbReference>
<accession>A0A914XLB7</accession>
<dbReference type="InterPro" id="IPR022894">
    <property type="entry name" value="Oligoribonuclease"/>
</dbReference>
<evidence type="ECO:0000256" key="1">
    <source>
        <dbReference type="ARBA" id="ARBA00022722"/>
    </source>
</evidence>
<evidence type="ECO:0000313" key="3">
    <source>
        <dbReference type="WBParaSite" id="PSAMB.scaffold839size40534.g9032.t1"/>
    </source>
</evidence>
<keyword evidence="1" id="KW-0540">Nuclease</keyword>
<reference evidence="3" key="1">
    <citation type="submission" date="2022-11" db="UniProtKB">
        <authorList>
            <consortium name="WormBaseParasite"/>
        </authorList>
    </citation>
    <scope>IDENTIFICATION</scope>
</reference>
<proteinExistence type="predicted"/>